<keyword evidence="2" id="KW-1185">Reference proteome</keyword>
<dbReference type="AlphaFoldDB" id="B9S1X1"/>
<name>B9S1X1_RICCO</name>
<reference evidence="2" key="1">
    <citation type="journal article" date="2010" name="Nat. Biotechnol.">
        <title>Draft genome sequence of the oilseed species Ricinus communis.</title>
        <authorList>
            <person name="Chan A.P."/>
            <person name="Crabtree J."/>
            <person name="Zhao Q."/>
            <person name="Lorenzi H."/>
            <person name="Orvis J."/>
            <person name="Puiu D."/>
            <person name="Melake-Berhan A."/>
            <person name="Jones K.M."/>
            <person name="Redman J."/>
            <person name="Chen G."/>
            <person name="Cahoon E.B."/>
            <person name="Gedil M."/>
            <person name="Stanke M."/>
            <person name="Haas B.J."/>
            <person name="Wortman J.R."/>
            <person name="Fraser-Liggett C.M."/>
            <person name="Ravel J."/>
            <person name="Rabinowicz P.D."/>
        </authorList>
    </citation>
    <scope>NUCLEOTIDE SEQUENCE [LARGE SCALE GENOMIC DNA]</scope>
    <source>
        <strain evidence="2">cv. Hale</strain>
    </source>
</reference>
<sequence length="157" mass="17862">MEESPRAVTQGRVYFKTQQELPTYKNGKFEQCCTRTGKEMRRRSKESSRSCYESLDIPMNTMKFLCRSWSPTASNFLHTFSSSNAKSCVISQNQILDVDVKHGSERHEEEKGVYDSDLEEDGIVQVQVNDAEAHAAQTNYLNSASLANKIWVLISLL</sequence>
<proteinExistence type="predicted"/>
<dbReference type="EMBL" id="EQ973846">
    <property type="protein sequence ID" value="EEF42314.1"/>
    <property type="molecule type" value="Genomic_DNA"/>
</dbReference>
<dbReference type="Proteomes" id="UP000008311">
    <property type="component" value="Unassembled WGS sequence"/>
</dbReference>
<gene>
    <name evidence="1" type="ORF">RCOM_1323620</name>
</gene>
<dbReference type="InParanoid" id="B9S1X1"/>
<organism evidence="1 2">
    <name type="scientific">Ricinus communis</name>
    <name type="common">Castor bean</name>
    <dbReference type="NCBI Taxonomy" id="3988"/>
    <lineage>
        <taxon>Eukaryota</taxon>
        <taxon>Viridiplantae</taxon>
        <taxon>Streptophyta</taxon>
        <taxon>Embryophyta</taxon>
        <taxon>Tracheophyta</taxon>
        <taxon>Spermatophyta</taxon>
        <taxon>Magnoliopsida</taxon>
        <taxon>eudicotyledons</taxon>
        <taxon>Gunneridae</taxon>
        <taxon>Pentapetalae</taxon>
        <taxon>rosids</taxon>
        <taxon>fabids</taxon>
        <taxon>Malpighiales</taxon>
        <taxon>Euphorbiaceae</taxon>
        <taxon>Acalyphoideae</taxon>
        <taxon>Acalypheae</taxon>
        <taxon>Ricinus</taxon>
    </lineage>
</organism>
<protein>
    <submittedName>
        <fullName evidence="1">Uncharacterized protein</fullName>
    </submittedName>
</protein>
<evidence type="ECO:0000313" key="1">
    <source>
        <dbReference type="EMBL" id="EEF42314.1"/>
    </source>
</evidence>
<evidence type="ECO:0000313" key="2">
    <source>
        <dbReference type="Proteomes" id="UP000008311"/>
    </source>
</evidence>
<accession>B9S1X1</accession>